<accession>A0A7W2A8J4</accession>
<evidence type="ECO:0000256" key="1">
    <source>
        <dbReference type="ARBA" id="ARBA00022801"/>
    </source>
</evidence>
<dbReference type="AlphaFoldDB" id="A0A7W2A8J4"/>
<dbReference type="EMBL" id="JACEIQ010000017">
    <property type="protein sequence ID" value="MBA4495676.1"/>
    <property type="molecule type" value="Genomic_DNA"/>
</dbReference>
<dbReference type="GO" id="GO:0016787">
    <property type="term" value="F:hydrolase activity"/>
    <property type="evidence" value="ECO:0007669"/>
    <property type="project" value="UniProtKB-KW"/>
</dbReference>
<reference evidence="3 4" key="1">
    <citation type="submission" date="2020-07" db="EMBL/GenBank/DDBJ databases">
        <authorList>
            <person name="Feng H."/>
        </authorList>
    </citation>
    <scope>NUCLEOTIDE SEQUENCE [LARGE SCALE GENOMIC DNA]</scope>
    <source>
        <strain evidence="4">s-10</strain>
    </source>
</reference>
<dbReference type="InterPro" id="IPR015797">
    <property type="entry name" value="NUDIX_hydrolase-like_dom_sf"/>
</dbReference>
<feature type="domain" description="Nudix hydrolase" evidence="2">
    <location>
        <begin position="1"/>
        <end position="74"/>
    </location>
</feature>
<dbReference type="Pfam" id="PF00293">
    <property type="entry name" value="NUDIX"/>
    <property type="match status" value="1"/>
</dbReference>
<protein>
    <submittedName>
        <fullName evidence="3">NUDIX hydrolase</fullName>
    </submittedName>
</protein>
<dbReference type="InterPro" id="IPR020084">
    <property type="entry name" value="NUDIX_hydrolase_CS"/>
</dbReference>
<dbReference type="Proteomes" id="UP000535491">
    <property type="component" value="Unassembled WGS sequence"/>
</dbReference>
<dbReference type="RefSeq" id="WP_181753451.1">
    <property type="nucleotide sequence ID" value="NZ_JACEIQ010000017.1"/>
</dbReference>
<dbReference type="PROSITE" id="PS00893">
    <property type="entry name" value="NUDIX_BOX"/>
    <property type="match status" value="1"/>
</dbReference>
<keyword evidence="4" id="KW-1185">Reference proteome</keyword>
<dbReference type="SUPFAM" id="SSF55811">
    <property type="entry name" value="Nudix"/>
    <property type="match status" value="1"/>
</dbReference>
<dbReference type="Gene3D" id="3.90.79.10">
    <property type="entry name" value="Nucleoside Triphosphate Pyrophosphohydrolase"/>
    <property type="match status" value="1"/>
</dbReference>
<keyword evidence="1 3" id="KW-0378">Hydrolase</keyword>
<sequence>MRDRPPDPKALEFPCGRLEEFESALDALKREVKEETGLTVTEILDDPHHIVQQGSVTIMECLTPFCLSNIARPN</sequence>
<dbReference type="PROSITE" id="PS51462">
    <property type="entry name" value="NUDIX"/>
    <property type="match status" value="1"/>
</dbReference>
<proteinExistence type="predicted"/>
<comment type="caution">
    <text evidence="3">The sequence shown here is derived from an EMBL/GenBank/DDBJ whole genome shotgun (WGS) entry which is preliminary data.</text>
</comment>
<name>A0A7W2A8J4_9BACL</name>
<evidence type="ECO:0000313" key="3">
    <source>
        <dbReference type="EMBL" id="MBA4495676.1"/>
    </source>
</evidence>
<organism evidence="3 4">
    <name type="scientific">Paenactinomyces guangxiensis</name>
    <dbReference type="NCBI Taxonomy" id="1490290"/>
    <lineage>
        <taxon>Bacteria</taxon>
        <taxon>Bacillati</taxon>
        <taxon>Bacillota</taxon>
        <taxon>Bacilli</taxon>
        <taxon>Bacillales</taxon>
        <taxon>Thermoactinomycetaceae</taxon>
        <taxon>Paenactinomyces</taxon>
    </lineage>
</organism>
<evidence type="ECO:0000259" key="2">
    <source>
        <dbReference type="PROSITE" id="PS51462"/>
    </source>
</evidence>
<gene>
    <name evidence="3" type="ORF">H1191_15385</name>
</gene>
<dbReference type="InterPro" id="IPR000086">
    <property type="entry name" value="NUDIX_hydrolase_dom"/>
</dbReference>
<evidence type="ECO:0000313" key="4">
    <source>
        <dbReference type="Proteomes" id="UP000535491"/>
    </source>
</evidence>